<keyword evidence="3" id="KW-1185">Reference proteome</keyword>
<dbReference type="GeneID" id="16070359"/>
<reference evidence="2" key="1">
    <citation type="submission" date="2009-08" db="EMBL/GenBank/DDBJ databases">
        <title>Annotation of Salpingoeca rosetta.</title>
        <authorList>
            <consortium name="The Broad Institute Genome Sequencing Platform"/>
            <person name="Russ C."/>
            <person name="Cuomo C."/>
            <person name="Burger G."/>
            <person name="Gray M.W."/>
            <person name="Holland P.W.H."/>
            <person name="King N."/>
            <person name="Lang F.B.F."/>
            <person name="Roger A.J."/>
            <person name="Ruiz-Trillo I."/>
            <person name="Young S.K."/>
            <person name="Zeng Q."/>
            <person name="Gargeya S."/>
            <person name="Alvarado L."/>
            <person name="Berlin A."/>
            <person name="Chapman S.B."/>
            <person name="Chen Z."/>
            <person name="Freedman E."/>
            <person name="Gellesch M."/>
            <person name="Goldberg J."/>
            <person name="Griggs A."/>
            <person name="Gujja S."/>
            <person name="Heilman E."/>
            <person name="Heiman D."/>
            <person name="Howarth C."/>
            <person name="Mehta T."/>
            <person name="Neiman D."/>
            <person name="Pearson M."/>
            <person name="Roberts A."/>
            <person name="Saif S."/>
            <person name="Shea T."/>
            <person name="Shenoy N."/>
            <person name="Sisk P."/>
            <person name="Stolte C."/>
            <person name="Sykes S."/>
            <person name="White J."/>
            <person name="Yandava C."/>
            <person name="Haas B."/>
            <person name="Nusbaum C."/>
            <person name="Birren B."/>
        </authorList>
    </citation>
    <scope>NUCLEOTIDE SEQUENCE [LARGE SCALE GENOMIC DNA]</scope>
    <source>
        <strain evidence="2">ATCC 50818</strain>
    </source>
</reference>
<feature type="compositionally biased region" description="Low complexity" evidence="1">
    <location>
        <begin position="34"/>
        <end position="43"/>
    </location>
</feature>
<dbReference type="Proteomes" id="UP000007799">
    <property type="component" value="Unassembled WGS sequence"/>
</dbReference>
<feature type="region of interest" description="Disordered" evidence="1">
    <location>
        <begin position="77"/>
        <end position="96"/>
    </location>
</feature>
<evidence type="ECO:0000313" key="2">
    <source>
        <dbReference type="EMBL" id="EGD78127.1"/>
    </source>
</evidence>
<evidence type="ECO:0000256" key="1">
    <source>
        <dbReference type="SAM" id="MobiDB-lite"/>
    </source>
</evidence>
<dbReference type="KEGG" id="sre:PTSG_09005"/>
<dbReference type="AlphaFoldDB" id="F2ULX8"/>
<protein>
    <submittedName>
        <fullName evidence="2">Uncharacterized protein</fullName>
    </submittedName>
</protein>
<accession>F2ULX8</accession>
<dbReference type="EMBL" id="GL832981">
    <property type="protein sequence ID" value="EGD78127.1"/>
    <property type="molecule type" value="Genomic_DNA"/>
</dbReference>
<dbReference type="InParanoid" id="F2ULX8"/>
<feature type="region of interest" description="Disordered" evidence="1">
    <location>
        <begin position="1"/>
        <end position="43"/>
    </location>
</feature>
<evidence type="ECO:0000313" key="3">
    <source>
        <dbReference type="Proteomes" id="UP000007799"/>
    </source>
</evidence>
<dbReference type="RefSeq" id="XP_004989803.1">
    <property type="nucleotide sequence ID" value="XM_004989746.1"/>
</dbReference>
<proteinExistence type="predicted"/>
<sequence>MADSPSTHRRRRPFGFRSLANPGRHVWRPPRPPSARSSTTTPSTRLWFAQTNGPLAWWVLSLVTGNLNPEEETVEEVQHESGAHPRAQAGVLDWRGPAATTCCSARSWTDNEYRLTTQPSDKAAGRRAR</sequence>
<organism evidence="3">
    <name type="scientific">Salpingoeca rosetta (strain ATCC 50818 / BSB-021)</name>
    <dbReference type="NCBI Taxonomy" id="946362"/>
    <lineage>
        <taxon>Eukaryota</taxon>
        <taxon>Choanoflagellata</taxon>
        <taxon>Craspedida</taxon>
        <taxon>Salpingoecidae</taxon>
        <taxon>Salpingoeca</taxon>
    </lineage>
</organism>
<name>F2ULX8_SALR5</name>
<gene>
    <name evidence="2" type="ORF">PTSG_09005</name>
</gene>